<evidence type="ECO:0000313" key="1">
    <source>
        <dbReference type="EMBL" id="KPQ16965.1"/>
    </source>
</evidence>
<proteinExistence type="predicted"/>
<sequence length="49" mass="5883">MPEWKKNLVKDRIKNSIILKKVQKSENVTYLFKITLWYSLFDPQAISKV</sequence>
<dbReference type="EMBL" id="LJXT01000035">
    <property type="protein sequence ID" value="KPQ16965.1"/>
    <property type="molecule type" value="Genomic_DNA"/>
</dbReference>
<name>A0A0P7YA16_9BACT</name>
<reference evidence="1 2" key="1">
    <citation type="submission" date="2015-09" db="EMBL/GenBank/DDBJ databases">
        <title>Identification and resolution of microdiversity through metagenomic sequencing of parallel consortia.</title>
        <authorList>
            <person name="Nelson W.C."/>
            <person name="Romine M.F."/>
            <person name="Lindemann S.R."/>
        </authorList>
    </citation>
    <scope>NUCLEOTIDE SEQUENCE [LARGE SCALE GENOMIC DNA]</scope>
    <source>
        <strain evidence="1">HL-49</strain>
    </source>
</reference>
<evidence type="ECO:0000313" key="2">
    <source>
        <dbReference type="Proteomes" id="UP000050421"/>
    </source>
</evidence>
<dbReference type="Proteomes" id="UP000050421">
    <property type="component" value="Unassembled WGS sequence"/>
</dbReference>
<gene>
    <name evidence="1" type="ORF">HLUCCX10_07320</name>
</gene>
<accession>A0A0P7YA16</accession>
<organism evidence="1 2">
    <name type="scientific">Algoriphagus marincola HL-49</name>
    <dbReference type="NCBI Taxonomy" id="1305737"/>
    <lineage>
        <taxon>Bacteria</taxon>
        <taxon>Pseudomonadati</taxon>
        <taxon>Bacteroidota</taxon>
        <taxon>Cytophagia</taxon>
        <taxon>Cytophagales</taxon>
        <taxon>Cyclobacteriaceae</taxon>
        <taxon>Algoriphagus</taxon>
    </lineage>
</organism>
<dbReference type="AlphaFoldDB" id="A0A0P7YA16"/>
<comment type="caution">
    <text evidence="1">The sequence shown here is derived from an EMBL/GenBank/DDBJ whole genome shotgun (WGS) entry which is preliminary data.</text>
</comment>
<protein>
    <submittedName>
        <fullName evidence="1">Uncharacterized protein</fullName>
    </submittedName>
</protein>